<organism evidence="1">
    <name type="scientific">hydrothermal vent metagenome</name>
    <dbReference type="NCBI Taxonomy" id="652676"/>
    <lineage>
        <taxon>unclassified sequences</taxon>
        <taxon>metagenomes</taxon>
        <taxon>ecological metagenomes</taxon>
    </lineage>
</organism>
<gene>
    <name evidence="1" type="ORF">MNBD_CHLOROFLEXI01-5089</name>
</gene>
<dbReference type="EMBL" id="UOEU01001009">
    <property type="protein sequence ID" value="VAW43058.1"/>
    <property type="molecule type" value="Genomic_DNA"/>
</dbReference>
<evidence type="ECO:0000313" key="1">
    <source>
        <dbReference type="EMBL" id="VAW43058.1"/>
    </source>
</evidence>
<accession>A0A3B0VHI6</accession>
<reference evidence="1" key="1">
    <citation type="submission" date="2018-06" db="EMBL/GenBank/DDBJ databases">
        <authorList>
            <person name="Zhirakovskaya E."/>
        </authorList>
    </citation>
    <scope>NUCLEOTIDE SEQUENCE</scope>
</reference>
<protein>
    <submittedName>
        <fullName evidence="1">Uncharacterized protein</fullName>
    </submittedName>
</protein>
<dbReference type="SUPFAM" id="SSF51126">
    <property type="entry name" value="Pectin lyase-like"/>
    <property type="match status" value="1"/>
</dbReference>
<dbReference type="InterPro" id="IPR011050">
    <property type="entry name" value="Pectin_lyase_fold/virulence"/>
</dbReference>
<sequence>MTRRFSLLIAAVLLPILLATMLFATSGTQAAAHADICATCTYATIQEAVSTHIPEGDTLTLAAETFTENVEITR</sequence>
<dbReference type="AlphaFoldDB" id="A0A3B0VHI6"/>
<proteinExistence type="predicted"/>
<name>A0A3B0VHI6_9ZZZZ</name>
<feature type="non-terminal residue" evidence="1">
    <location>
        <position position="74"/>
    </location>
</feature>